<keyword evidence="2 6" id="KW-0132">Cell division</keyword>
<keyword evidence="3 6" id="KW-0717">Septation</keyword>
<dbReference type="RefSeq" id="WP_350937906.1">
    <property type="nucleotide sequence ID" value="NZ_JAYWLC010000012.1"/>
</dbReference>
<evidence type="ECO:0000256" key="2">
    <source>
        <dbReference type="ARBA" id="ARBA00022618"/>
    </source>
</evidence>
<protein>
    <recommendedName>
        <fullName evidence="6">Probable septum site-determining protein MinC</fullName>
    </recommendedName>
</protein>
<evidence type="ECO:0000259" key="9">
    <source>
        <dbReference type="Pfam" id="PF05209"/>
    </source>
</evidence>
<comment type="caution">
    <text evidence="10">The sequence shown here is derived from an EMBL/GenBank/DDBJ whole genome shotgun (WGS) entry which is preliminary data.</text>
</comment>
<reference evidence="10 11" key="2">
    <citation type="submission" date="2024-06" db="EMBL/GenBank/DDBJ databases">
        <title>Thioclava kandeliae sp. nov. from a rhizosphere soil sample of Kandelia candel in a mangrove.</title>
        <authorList>
            <person name="Mu T."/>
        </authorList>
    </citation>
    <scope>NUCLEOTIDE SEQUENCE [LARGE SCALE GENOMIC DNA]</scope>
    <source>
        <strain evidence="10 11">CPCC 100088</strain>
    </source>
</reference>
<feature type="domain" description="Septum formation inhibitor MinC C-terminal" evidence="8">
    <location>
        <begin position="175"/>
        <end position="274"/>
    </location>
</feature>
<dbReference type="Proteomes" id="UP001438953">
    <property type="component" value="Unassembled WGS sequence"/>
</dbReference>
<dbReference type="Gene3D" id="2.160.20.70">
    <property type="match status" value="1"/>
</dbReference>
<dbReference type="PANTHER" id="PTHR34108:SF1">
    <property type="entry name" value="SEPTUM SITE-DETERMINING PROTEIN MINC"/>
    <property type="match status" value="1"/>
</dbReference>
<keyword evidence="11" id="KW-1185">Reference proteome</keyword>
<keyword evidence="4 6" id="KW-0131">Cell cycle</keyword>
<evidence type="ECO:0000256" key="5">
    <source>
        <dbReference type="ARBA" id="ARBA00025606"/>
    </source>
</evidence>
<dbReference type="InterPro" id="IPR036145">
    <property type="entry name" value="MinC_C_sf"/>
</dbReference>
<dbReference type="HAMAP" id="MF_00267">
    <property type="entry name" value="MinC"/>
    <property type="match status" value="1"/>
</dbReference>
<evidence type="ECO:0000256" key="3">
    <source>
        <dbReference type="ARBA" id="ARBA00023210"/>
    </source>
</evidence>
<proteinExistence type="inferred from homology"/>
<evidence type="ECO:0000256" key="7">
    <source>
        <dbReference type="SAM" id="MobiDB-lite"/>
    </source>
</evidence>
<name>A0ABV1SIX0_9RHOB</name>
<comment type="function">
    <text evidence="5 6">Cell division inhibitor that blocks the formation of polar Z ring septums. Rapidly oscillates between the poles of the cell to destabilize FtsZ filaments that have formed before they mature into polar Z rings. Prevents FtsZ polymerization.</text>
</comment>
<comment type="similarity">
    <text evidence="1 6">Belongs to the MinC family.</text>
</comment>
<evidence type="ECO:0000259" key="8">
    <source>
        <dbReference type="Pfam" id="PF03775"/>
    </source>
</evidence>
<evidence type="ECO:0000256" key="1">
    <source>
        <dbReference type="ARBA" id="ARBA00006291"/>
    </source>
</evidence>
<feature type="region of interest" description="Disordered" evidence="7">
    <location>
        <begin position="121"/>
        <end position="177"/>
    </location>
</feature>
<evidence type="ECO:0000313" key="11">
    <source>
        <dbReference type="Proteomes" id="UP001438953"/>
    </source>
</evidence>
<accession>A0ABV1SIX0</accession>
<feature type="compositionally biased region" description="Acidic residues" evidence="7">
    <location>
        <begin position="153"/>
        <end position="162"/>
    </location>
</feature>
<organism evidence="10 11">
    <name type="scientific">Thioclava kandeliae</name>
    <dbReference type="NCBI Taxonomy" id="3070818"/>
    <lineage>
        <taxon>Bacteria</taxon>
        <taxon>Pseudomonadati</taxon>
        <taxon>Pseudomonadota</taxon>
        <taxon>Alphaproteobacteria</taxon>
        <taxon>Rhodobacterales</taxon>
        <taxon>Paracoccaceae</taxon>
        <taxon>Thioclava</taxon>
    </lineage>
</organism>
<dbReference type="NCBIfam" id="TIGR01222">
    <property type="entry name" value="minC"/>
    <property type="match status" value="1"/>
</dbReference>
<evidence type="ECO:0000256" key="6">
    <source>
        <dbReference type="HAMAP-Rule" id="MF_00267"/>
    </source>
</evidence>
<gene>
    <name evidence="6 10" type="primary">minC</name>
    <name evidence="10" type="ORF">VSX56_13760</name>
</gene>
<dbReference type="Pfam" id="PF05209">
    <property type="entry name" value="MinC_N"/>
    <property type="match status" value="1"/>
</dbReference>
<feature type="compositionally biased region" description="Polar residues" evidence="7">
    <location>
        <begin position="166"/>
        <end position="177"/>
    </location>
</feature>
<comment type="subunit">
    <text evidence="6">Interacts with MinD and FtsZ.</text>
</comment>
<evidence type="ECO:0000256" key="4">
    <source>
        <dbReference type="ARBA" id="ARBA00023306"/>
    </source>
</evidence>
<dbReference type="InterPro" id="IPR007874">
    <property type="entry name" value="MinC_N"/>
</dbReference>
<dbReference type="PANTHER" id="PTHR34108">
    <property type="entry name" value="SEPTUM SITE-DETERMINING PROTEIN MINC"/>
    <property type="match status" value="1"/>
</dbReference>
<feature type="domain" description="Septum formation inhibitor MinC N-terminal" evidence="9">
    <location>
        <begin position="24"/>
        <end position="96"/>
    </location>
</feature>
<evidence type="ECO:0000313" key="10">
    <source>
        <dbReference type="EMBL" id="MER5172838.1"/>
    </source>
</evidence>
<dbReference type="InterPro" id="IPR016098">
    <property type="entry name" value="CAP/MinC_C"/>
</dbReference>
<dbReference type="Gene3D" id="3.30.70.260">
    <property type="match status" value="1"/>
</dbReference>
<sequence>MAKDDIRSRAEGSAAQAVAQARPFHFRGRFLTAIALRMESDTPDEAFYAALDQQLEKTPQLLVGSPMVIDFADVPGFANPTDIQDLVRHMRARNLSVFGVQNASKVQLDTADQLGLIPVISGRDGPVHEPRKPLNPKGRNGAHQLGRNATAEEPAEQQAEAEAEQRSSGAQTMTIRNPVRSGQQIVAEHGDLIVLGSVASGAELVAAGNIHVYGALRGRAMAGVFGDESCRIFCRDLDAELLAVAGLYRTSETIGDDLRHRAVQAWLEDDRLCMESFA</sequence>
<dbReference type="InterPro" id="IPR005526">
    <property type="entry name" value="Septum_form_inhib_MinC_C"/>
</dbReference>
<dbReference type="EMBL" id="JAYWLC010000012">
    <property type="protein sequence ID" value="MER5172838.1"/>
    <property type="molecule type" value="Genomic_DNA"/>
</dbReference>
<dbReference type="Pfam" id="PF03775">
    <property type="entry name" value="MinC_C"/>
    <property type="match status" value="1"/>
</dbReference>
<dbReference type="InterPro" id="IPR013033">
    <property type="entry name" value="MinC"/>
</dbReference>
<dbReference type="SUPFAM" id="SSF63848">
    <property type="entry name" value="Cell-division inhibitor MinC, C-terminal domain"/>
    <property type="match status" value="1"/>
</dbReference>
<reference evidence="10 11" key="1">
    <citation type="submission" date="2024-01" db="EMBL/GenBank/DDBJ databases">
        <authorList>
            <person name="Deng Y."/>
            <person name="Su J."/>
        </authorList>
    </citation>
    <scope>NUCLEOTIDE SEQUENCE [LARGE SCALE GENOMIC DNA]</scope>
    <source>
        <strain evidence="10 11">CPCC 100088</strain>
    </source>
</reference>